<evidence type="ECO:0000256" key="5">
    <source>
        <dbReference type="ARBA" id="ARBA00022840"/>
    </source>
</evidence>
<dbReference type="InterPro" id="IPR014729">
    <property type="entry name" value="Rossmann-like_a/b/a_fold"/>
</dbReference>
<gene>
    <name evidence="7 10" type="primary">tilS</name>
    <name evidence="10" type="ORF">J5A65_13055</name>
</gene>
<evidence type="ECO:0000256" key="7">
    <source>
        <dbReference type="HAMAP-Rule" id="MF_01161"/>
    </source>
</evidence>
<evidence type="ECO:0000256" key="4">
    <source>
        <dbReference type="ARBA" id="ARBA00022741"/>
    </source>
</evidence>
<dbReference type="SUPFAM" id="SSF82829">
    <property type="entry name" value="MesJ substrate recognition domain-like"/>
    <property type="match status" value="1"/>
</dbReference>
<evidence type="ECO:0000313" key="10">
    <source>
        <dbReference type="EMBL" id="QUC07831.1"/>
    </source>
</evidence>
<reference evidence="10 11" key="1">
    <citation type="submission" date="2021-03" db="EMBL/GenBank/DDBJ databases">
        <title>Human Oral Microbial Genomes.</title>
        <authorList>
            <person name="Johnston C.D."/>
            <person name="Chen T."/>
            <person name="Dewhirst F.E."/>
        </authorList>
    </citation>
    <scope>NUCLEOTIDE SEQUENCE [LARGE SCALE GENOMIC DNA]</scope>
    <source>
        <strain evidence="10 11">DSMZ 100122</strain>
    </source>
</reference>
<dbReference type="InterPro" id="IPR012094">
    <property type="entry name" value="tRNA_Ile_lys_synt"/>
</dbReference>
<comment type="function">
    <text evidence="7">Ligates lysine onto the cytidine present at position 34 of the AUA codon-specific tRNA(Ile) that contains the anticodon CAU, in an ATP-dependent manner. Cytidine is converted to lysidine, thus changing the amino acid specificity of the tRNA from methionine to isoleucine.</text>
</comment>
<organism evidence="10 11">
    <name type="scientific">Arachnia rubra</name>
    <dbReference type="NCBI Taxonomy" id="1547448"/>
    <lineage>
        <taxon>Bacteria</taxon>
        <taxon>Bacillati</taxon>
        <taxon>Actinomycetota</taxon>
        <taxon>Actinomycetes</taxon>
        <taxon>Propionibacteriales</taxon>
        <taxon>Propionibacteriaceae</taxon>
        <taxon>Arachnia</taxon>
    </lineage>
</organism>
<dbReference type="RefSeq" id="WP_212322858.1">
    <property type="nucleotide sequence ID" value="NZ_AP024463.1"/>
</dbReference>
<keyword evidence="4 7" id="KW-0547">Nucleotide-binding</keyword>
<dbReference type="Proteomes" id="UP000678513">
    <property type="component" value="Chromosome"/>
</dbReference>
<dbReference type="EC" id="6.3.4.19" evidence="7"/>
<comment type="subcellular location">
    <subcellularLocation>
        <location evidence="7">Cytoplasm</location>
    </subcellularLocation>
</comment>
<evidence type="ECO:0000256" key="6">
    <source>
        <dbReference type="ARBA" id="ARBA00048539"/>
    </source>
</evidence>
<proteinExistence type="inferred from homology"/>
<comment type="similarity">
    <text evidence="7">Belongs to the tRNA(Ile)-lysidine synthase family.</text>
</comment>
<comment type="domain">
    <text evidence="7">The N-terminal region contains the highly conserved SGGXDS motif, predicted to be a P-loop motif involved in ATP binding.</text>
</comment>
<sequence length="312" mass="32698">MARRELGPTALKVGRAVADLLPEGPVVAGVSGGADSLALALGAAWAAPRVSAEVTCIVVDHGLQPGSAEVAGQTADALKARGVAAEVRQVQVGRDGGIEAAAREARLAALSRDGHPVLLGHTLDDQAETVLLGLLRGSGIRSLAGMAPRRGLFLRPLLGIRRVETEAACREWGIDWWSDPMNSDPRFARVRTRSVLALLSTELGRDVAVGLARTAKLARSDADLLDELAELALTRAARGDALDVAVLVAQPDALRGRMLLSWLRNHGCLAGQVHVAAVDDLVVSWRGQGPVLVPGGSVRRISGRLEWLGLAT</sequence>
<dbReference type="SUPFAM" id="SSF52402">
    <property type="entry name" value="Adenine nucleotide alpha hydrolases-like"/>
    <property type="match status" value="1"/>
</dbReference>
<dbReference type="GO" id="GO:0032267">
    <property type="term" value="F:tRNA(Ile)-lysidine synthase activity"/>
    <property type="evidence" value="ECO:0007669"/>
    <property type="project" value="UniProtKB-EC"/>
</dbReference>
<dbReference type="Gene3D" id="3.40.50.620">
    <property type="entry name" value="HUPs"/>
    <property type="match status" value="1"/>
</dbReference>
<keyword evidence="2 7" id="KW-0436">Ligase</keyword>
<protein>
    <recommendedName>
        <fullName evidence="7">tRNA(Ile)-lysidine synthase</fullName>
        <ecNumber evidence="7">6.3.4.19</ecNumber>
    </recommendedName>
    <alternativeName>
        <fullName evidence="7">tRNA(Ile)-2-lysyl-cytidine synthase</fullName>
    </alternativeName>
    <alternativeName>
        <fullName evidence="7">tRNA(Ile)-lysidine synthetase</fullName>
    </alternativeName>
</protein>
<evidence type="ECO:0000259" key="9">
    <source>
        <dbReference type="Pfam" id="PF09179"/>
    </source>
</evidence>
<dbReference type="EMBL" id="CP072384">
    <property type="protein sequence ID" value="QUC07831.1"/>
    <property type="molecule type" value="Genomic_DNA"/>
</dbReference>
<evidence type="ECO:0000259" key="8">
    <source>
        <dbReference type="Pfam" id="PF01171"/>
    </source>
</evidence>
<keyword evidence="3 7" id="KW-0819">tRNA processing</keyword>
<keyword evidence="5 7" id="KW-0067">ATP-binding</keyword>
<evidence type="ECO:0000256" key="3">
    <source>
        <dbReference type="ARBA" id="ARBA00022694"/>
    </source>
</evidence>
<feature type="binding site" evidence="7">
    <location>
        <begin position="31"/>
        <end position="36"/>
    </location>
    <ligand>
        <name>ATP</name>
        <dbReference type="ChEBI" id="CHEBI:30616"/>
    </ligand>
</feature>
<dbReference type="Gene3D" id="1.20.59.20">
    <property type="match status" value="1"/>
</dbReference>
<keyword evidence="1 7" id="KW-0963">Cytoplasm</keyword>
<dbReference type="NCBIfam" id="TIGR02432">
    <property type="entry name" value="lysidine_TilS_N"/>
    <property type="match status" value="1"/>
</dbReference>
<dbReference type="Pfam" id="PF09179">
    <property type="entry name" value="TilS"/>
    <property type="match status" value="1"/>
</dbReference>
<dbReference type="HAMAP" id="MF_01161">
    <property type="entry name" value="tRNA_Ile_lys_synt"/>
    <property type="match status" value="1"/>
</dbReference>
<name>A0ABX7Y450_9ACTN</name>
<dbReference type="Pfam" id="PF01171">
    <property type="entry name" value="ATP_bind_3"/>
    <property type="match status" value="1"/>
</dbReference>
<accession>A0ABX7Y450</accession>
<dbReference type="InterPro" id="IPR012795">
    <property type="entry name" value="tRNA_Ile_lys_synt_N"/>
</dbReference>
<dbReference type="PANTHER" id="PTHR43033">
    <property type="entry name" value="TRNA(ILE)-LYSIDINE SYNTHASE-RELATED"/>
    <property type="match status" value="1"/>
</dbReference>
<dbReference type="InterPro" id="IPR011063">
    <property type="entry name" value="TilS/TtcA_N"/>
</dbReference>
<dbReference type="InterPro" id="IPR015262">
    <property type="entry name" value="tRNA_Ile_lys_synt_subst-bd"/>
</dbReference>
<comment type="catalytic activity">
    <reaction evidence="6 7">
        <text>cytidine(34) in tRNA(Ile2) + L-lysine + ATP = lysidine(34) in tRNA(Ile2) + AMP + diphosphate + H(+)</text>
        <dbReference type="Rhea" id="RHEA:43744"/>
        <dbReference type="Rhea" id="RHEA-COMP:10625"/>
        <dbReference type="Rhea" id="RHEA-COMP:10670"/>
        <dbReference type="ChEBI" id="CHEBI:15378"/>
        <dbReference type="ChEBI" id="CHEBI:30616"/>
        <dbReference type="ChEBI" id="CHEBI:32551"/>
        <dbReference type="ChEBI" id="CHEBI:33019"/>
        <dbReference type="ChEBI" id="CHEBI:82748"/>
        <dbReference type="ChEBI" id="CHEBI:83665"/>
        <dbReference type="ChEBI" id="CHEBI:456215"/>
        <dbReference type="EC" id="6.3.4.19"/>
    </reaction>
</comment>
<dbReference type="CDD" id="cd01992">
    <property type="entry name" value="TilS_N"/>
    <property type="match status" value="1"/>
</dbReference>
<evidence type="ECO:0000256" key="2">
    <source>
        <dbReference type="ARBA" id="ARBA00022598"/>
    </source>
</evidence>
<feature type="domain" description="tRNA(Ile)-lysidine/2-thiocytidine synthase N-terminal" evidence="8">
    <location>
        <begin position="26"/>
        <end position="193"/>
    </location>
</feature>
<feature type="domain" description="tRNA(Ile)-lysidine synthase substrate-binding" evidence="9">
    <location>
        <begin position="242"/>
        <end position="305"/>
    </location>
</feature>
<evidence type="ECO:0000256" key="1">
    <source>
        <dbReference type="ARBA" id="ARBA00022490"/>
    </source>
</evidence>
<dbReference type="PANTHER" id="PTHR43033:SF1">
    <property type="entry name" value="TRNA(ILE)-LYSIDINE SYNTHASE-RELATED"/>
    <property type="match status" value="1"/>
</dbReference>
<keyword evidence="11" id="KW-1185">Reference proteome</keyword>
<evidence type="ECO:0000313" key="11">
    <source>
        <dbReference type="Proteomes" id="UP000678513"/>
    </source>
</evidence>